<sequence>MFSRNRFNGQHGTGVTPKTATKSKVHSPKKRAPNPKVALVIRGKIHRLLQGSTDHHVPESHLYYAGPEETEGEMHEGKRGHRSVYQDHSPRAEAFSVSNGKGHRAPPGPPCVGEVELNREGCIRIPCTLQSKSHGAPASLKRISFKGEIQTSPEQRRVPLHYRTVGPDMNGSQPTGPSKRGFPTPCIRPKRPYSTGDCVDYNFNKTAPGMLLEDDEDKEEESSAVIEHILKELRGINKIQEEISDLRDYLSSVRGSVEEVSSCVDAVLLEIEGIRSNNRAVSGVHPGTWSGVGCKDRQSPRKRPISAYGSLESAIPKSHSNFLSHDYNKSHGFHAESVLPRVKEPTAPPTAEPLDHEELDDQEEISEHSSDIPVGASARKPTFGYQDGQECLSTSSLSSGHSSKSEVDLEGPCCSEKCKQEMPEDGGKHWTNRELLHVSTGESVWHREPTYFRARSLEEHGGKGTLCCKETGPWDYYRDSAGYPISRQGSTGSSERLSVRSGIRYNSPASTSSREDWQTRRRRPQSQPGVLVPRDTSFEASSVECNADLSYRESPDYHSSRETEVFNYAQSDALSYSHSQFDSYRESYPPYEDSTHLTWAEASLCTAGVDVGCVQEGSQSLEDRAFYPDGADIQAGGFNVKRISRAVFDFSSALRGALRKLDVPAAQNPEEGADFELSMPYDLQEKEENRFPVALPYCLHLMILQDIQPKALQK</sequence>
<accession>A0A5C6MYS8</accession>
<feature type="compositionally biased region" description="Basic residues" evidence="1">
    <location>
        <begin position="21"/>
        <end position="33"/>
    </location>
</feature>
<keyword evidence="3" id="KW-1185">Reference proteome</keyword>
<dbReference type="AlphaFoldDB" id="A0A5C6MYS8"/>
<feature type="region of interest" description="Disordered" evidence="1">
    <location>
        <begin position="360"/>
        <end position="380"/>
    </location>
</feature>
<evidence type="ECO:0000256" key="1">
    <source>
        <dbReference type="SAM" id="MobiDB-lite"/>
    </source>
</evidence>
<dbReference type="EMBL" id="RHFK02000018">
    <property type="protein sequence ID" value="TWW60143.1"/>
    <property type="molecule type" value="Genomic_DNA"/>
</dbReference>
<protein>
    <submittedName>
        <fullName evidence="2">Uncharacterized protein</fullName>
    </submittedName>
</protein>
<feature type="compositionally biased region" description="Polar residues" evidence="1">
    <location>
        <begin position="487"/>
        <end position="496"/>
    </location>
</feature>
<feature type="region of interest" description="Disordered" evidence="1">
    <location>
        <begin position="1"/>
        <end position="35"/>
    </location>
</feature>
<dbReference type="Proteomes" id="UP000324091">
    <property type="component" value="Chromosome 5"/>
</dbReference>
<organism evidence="2 3">
    <name type="scientific">Takifugu flavidus</name>
    <name type="common">sansaifugu</name>
    <dbReference type="NCBI Taxonomy" id="433684"/>
    <lineage>
        <taxon>Eukaryota</taxon>
        <taxon>Metazoa</taxon>
        <taxon>Chordata</taxon>
        <taxon>Craniata</taxon>
        <taxon>Vertebrata</taxon>
        <taxon>Euteleostomi</taxon>
        <taxon>Actinopterygii</taxon>
        <taxon>Neopterygii</taxon>
        <taxon>Teleostei</taxon>
        <taxon>Neoteleostei</taxon>
        <taxon>Acanthomorphata</taxon>
        <taxon>Eupercaria</taxon>
        <taxon>Tetraodontiformes</taxon>
        <taxon>Tetradontoidea</taxon>
        <taxon>Tetraodontidae</taxon>
        <taxon>Takifugu</taxon>
    </lineage>
</organism>
<name>A0A5C6MYS8_9TELE</name>
<gene>
    <name evidence="2" type="ORF">D4764_05G0002330</name>
</gene>
<feature type="region of interest" description="Disordered" evidence="1">
    <location>
        <begin position="163"/>
        <end position="186"/>
    </location>
</feature>
<feature type="compositionally biased region" description="Polar residues" evidence="1">
    <location>
        <begin position="1"/>
        <end position="10"/>
    </location>
</feature>
<evidence type="ECO:0000313" key="3">
    <source>
        <dbReference type="Proteomes" id="UP000324091"/>
    </source>
</evidence>
<evidence type="ECO:0000313" key="2">
    <source>
        <dbReference type="EMBL" id="TWW60143.1"/>
    </source>
</evidence>
<reference evidence="2 3" key="1">
    <citation type="submission" date="2019-04" db="EMBL/GenBank/DDBJ databases">
        <title>Chromosome genome assembly for Takifugu flavidus.</title>
        <authorList>
            <person name="Xiao S."/>
        </authorList>
    </citation>
    <scope>NUCLEOTIDE SEQUENCE [LARGE SCALE GENOMIC DNA]</scope>
    <source>
        <strain evidence="2">HTHZ2018</strain>
        <tissue evidence="2">Muscle</tissue>
    </source>
</reference>
<comment type="caution">
    <text evidence="2">The sequence shown here is derived from an EMBL/GenBank/DDBJ whole genome shotgun (WGS) entry which is preliminary data.</text>
</comment>
<feature type="region of interest" description="Disordered" evidence="1">
    <location>
        <begin position="482"/>
        <end position="537"/>
    </location>
</feature>
<proteinExistence type="predicted"/>